<evidence type="ECO:0000313" key="2">
    <source>
        <dbReference type="Proteomes" id="UP001432251"/>
    </source>
</evidence>
<accession>A0ACD5A9Q9</accession>
<gene>
    <name evidence="1" type="ORF">V2W30_11675</name>
</gene>
<keyword evidence="2" id="KW-1185">Reference proteome</keyword>
<reference evidence="1" key="1">
    <citation type="journal article" date="2025" name="Int. J. Syst. Evol. Microbiol.">
        <title>Streptomyces citrinus sp. nov., with yellow diffusible pigment.</title>
        <authorList>
            <person name="He Y."/>
            <person name="Yang E."/>
            <person name="Xu J."/>
            <person name="Sun Y."/>
            <person name="Sun L."/>
        </authorList>
    </citation>
    <scope>NUCLEOTIDE SEQUENCE</scope>
    <source>
        <strain evidence="1">Q6</strain>
    </source>
</reference>
<proteinExistence type="predicted"/>
<sequence length="454" mass="49149">MNHDENEHGYAFEEPDDEPTATTGGMSTQSEELAESVGVYDPRPVTLAFSRSELHKIYTCTLLFTGQRRAWAADCGPAGLIDATVADLRSLWDETIRKNGLRRAWNLTSHDQTALAGVFNLLAHAGRKAFRVIFDEQDDPARMPALRAALTRRLRRAEGCLVGVWSDDLYAPWALLCLPPGRTGSGGGGRPTSAAETASGPPPTAAESCGPQFLGYRHLIEHRALRREPRCPSARIPVHGARPRALALVTEDAPDSHALVDRLLRDATDDGTGDGFVHCGHDTSRFLNELHADRFRRQIIYAYCHGQGYRHDPARLWASADPEEAISAADIIDAVKGADGEEAGAHECGRVHLVGSPLLYLSVCRAADFNAADGASVARALARLGTSCTVAPEVILPMELAAEHAQRFFGPFLAEGVSVGRHLLEVTWALAKDAGNLLGLTYAVKGRMDTRLGR</sequence>
<evidence type="ECO:0000313" key="1">
    <source>
        <dbReference type="EMBL" id="WWQ63938.1"/>
    </source>
</evidence>
<dbReference type="Proteomes" id="UP001432251">
    <property type="component" value="Chromosome"/>
</dbReference>
<organism evidence="1 2">
    <name type="scientific">Streptomyces citrinus</name>
    <dbReference type="NCBI Taxonomy" id="3118173"/>
    <lineage>
        <taxon>Bacteria</taxon>
        <taxon>Bacillati</taxon>
        <taxon>Actinomycetota</taxon>
        <taxon>Actinomycetes</taxon>
        <taxon>Kitasatosporales</taxon>
        <taxon>Streptomycetaceae</taxon>
        <taxon>Streptomyces</taxon>
    </lineage>
</organism>
<protein>
    <submittedName>
        <fullName evidence="1">Uncharacterized protein</fullName>
    </submittedName>
</protein>
<dbReference type="EMBL" id="CP146022">
    <property type="protein sequence ID" value="WWQ63938.1"/>
    <property type="molecule type" value="Genomic_DNA"/>
</dbReference>
<name>A0ACD5A9Q9_9ACTN</name>